<feature type="domain" description="HAT C-terminal dimerisation" evidence="1">
    <location>
        <begin position="57"/>
        <end position="98"/>
    </location>
</feature>
<dbReference type="EMBL" id="LRGB01001784">
    <property type="protein sequence ID" value="KZS10519.1"/>
    <property type="molecule type" value="Genomic_DNA"/>
</dbReference>
<dbReference type="AlphaFoldDB" id="A0A164TJS8"/>
<evidence type="ECO:0000259" key="1">
    <source>
        <dbReference type="Pfam" id="PF05699"/>
    </source>
</evidence>
<accession>A0A164TJS8</accession>
<dbReference type="GO" id="GO:0046983">
    <property type="term" value="F:protein dimerization activity"/>
    <property type="evidence" value="ECO:0007669"/>
    <property type="project" value="InterPro"/>
</dbReference>
<dbReference type="Proteomes" id="UP000076858">
    <property type="component" value="Unassembled WGS sequence"/>
</dbReference>
<dbReference type="InterPro" id="IPR008906">
    <property type="entry name" value="HATC_C_dom"/>
</dbReference>
<name>A0A164TJS8_9CRUS</name>
<proteinExistence type="predicted"/>
<keyword evidence="3" id="KW-1185">Reference proteome</keyword>
<protein>
    <recommendedName>
        <fullName evidence="1">HAT C-terminal dimerisation domain-containing protein</fullName>
    </recommendedName>
</protein>
<comment type="caution">
    <text evidence="2">The sequence shown here is derived from an EMBL/GenBank/DDBJ whole genome shotgun (WGS) entry which is preliminary data.</text>
</comment>
<gene>
    <name evidence="2" type="ORF">APZ42_025024</name>
</gene>
<dbReference type="OrthoDB" id="6382070at2759"/>
<sequence length="100" mass="11409">MNLGEDKSTYSDFHYSPRRKPKKNFFRALSTSQNKSDTNELDLFLADDSTDVLSLLKYPILKKMFCKYNTALPSSASVERLFSVAGKIFQPCRSLLSDET</sequence>
<reference evidence="2 3" key="1">
    <citation type="submission" date="2016-03" db="EMBL/GenBank/DDBJ databases">
        <title>EvidentialGene: Evidence-directed Construction of Genes on Genomes.</title>
        <authorList>
            <person name="Gilbert D.G."/>
            <person name="Choi J.-H."/>
            <person name="Mockaitis K."/>
            <person name="Colbourne J."/>
            <person name="Pfrender M."/>
        </authorList>
    </citation>
    <scope>NUCLEOTIDE SEQUENCE [LARGE SCALE GENOMIC DNA]</scope>
    <source>
        <strain evidence="2 3">Xinb3</strain>
        <tissue evidence="2">Complete organism</tissue>
    </source>
</reference>
<evidence type="ECO:0000313" key="3">
    <source>
        <dbReference type="Proteomes" id="UP000076858"/>
    </source>
</evidence>
<evidence type="ECO:0000313" key="2">
    <source>
        <dbReference type="EMBL" id="KZS10519.1"/>
    </source>
</evidence>
<dbReference type="Pfam" id="PF05699">
    <property type="entry name" value="Dimer_Tnp_hAT"/>
    <property type="match status" value="1"/>
</dbReference>
<organism evidence="2 3">
    <name type="scientific">Daphnia magna</name>
    <dbReference type="NCBI Taxonomy" id="35525"/>
    <lineage>
        <taxon>Eukaryota</taxon>
        <taxon>Metazoa</taxon>
        <taxon>Ecdysozoa</taxon>
        <taxon>Arthropoda</taxon>
        <taxon>Crustacea</taxon>
        <taxon>Branchiopoda</taxon>
        <taxon>Diplostraca</taxon>
        <taxon>Cladocera</taxon>
        <taxon>Anomopoda</taxon>
        <taxon>Daphniidae</taxon>
        <taxon>Daphnia</taxon>
    </lineage>
</organism>